<dbReference type="PANTHER" id="PTHR36205">
    <property type="entry name" value="CHROMOSOME 19, WHOLE GENOME SHOTGUN SEQUENCE"/>
    <property type="match status" value="1"/>
</dbReference>
<sequence length="1058" mass="120788">MLLSRFRRLFLLSVAAFVFLVVVIAGRNSRYTFPSTPDILKQAKQRGSTRKWGGLENTQEVVANEGEKWKPDDMEAPSLSDEEAAKLMFPGMESPDKFSPGLQSPHVPSQGETTPGIASPAEESAAGASSAEASSYVPPSILLSQAAETPPTPAPTAAQQADPWIESYQSAISDNTMDEGLKKALEDWKKMYDQNFGQNAPHNLDHVEDLKAIHYTPVPKTGTNSAQAAAETSGGSSDSSGKQANAVDEIMDLLQRYPEHEKSLKNILQQLLLPSKTVEPATTSASTAFSVEATPTDMNEYMKDLLTWYRPADSNGHDPPYDDFVGREYDPNRWESFDNIDGYYSSNGIKLFVQRDPKPFGAYLPYPDYNGPKWKQQWKGEYVSCTGPSGRPLNQSWEDVVFAYQGIPQDWPEPFMGSYEAIGLDKNICIDRAARYSNFGLDQQEWQIAKWAKPVGIRDWKKVNWGELQEECLSKNQERYAYHARKTGPLDAGSSIPPESEWDVIMQNKGLDGNRGLRTRDHSSPVFAQRTAVLIRTWEGYEYTENDIHTIRAMISELSLRTGGEYQVFLFVNVKDRSKNIHGNKEEYQAMLRKAVPKELRSIAILWNEDLLAAWYPEVGDWQVYWNQFMPLQWFSLTHPEFDFVWNWEMDARYTSNHYHFLSKIADFALQQPRKYQWERISRYYIPSAPGHGGLDYSEFVRNTHSLIAQGVSDGKIPTPIWGPAPYSPTQIPLGPEPPHPQESDNFEWGVGEEADLITLLPVWDPRDTQWDYRKKIWNFIPGVKPKFTSKQPTDRGFDHPEFPNIDRRVIINTMVRFSRDLLRAMHEENRVGRTMQAEMWPATVALHHGFKIVYAPHPIFSSKRWPGTYADAVFNAASPVKPKESPIHPVDKERARIEKERERKKKEKEEEERKKAERERQKEVSYDEESSSSSSSSATPTPTPTEDPFANPRLYDQIPGRWGQGADSIYNPDREHNFHSVSWYYYGRFGRVLWRRWMGWQTDSGDGMMADGYNAVGTKEWEDWNFMPRGRMCLPGVLVHPIKRKDHADGDGGEKKD</sequence>
<gene>
    <name evidence="2" type="ORF">K402DRAFT_400700</name>
</gene>
<dbReference type="Pfam" id="PF11885">
    <property type="entry name" value="DUF3405"/>
    <property type="match status" value="2"/>
</dbReference>
<feature type="compositionally biased region" description="Polar residues" evidence="1">
    <location>
        <begin position="233"/>
        <end position="243"/>
    </location>
</feature>
<feature type="region of interest" description="Disordered" evidence="1">
    <location>
        <begin position="91"/>
        <end position="133"/>
    </location>
</feature>
<dbReference type="InterPro" id="IPR021822">
    <property type="entry name" value="DUF3405"/>
</dbReference>
<proteinExistence type="predicted"/>
<feature type="compositionally biased region" description="Basic and acidic residues" evidence="1">
    <location>
        <begin position="882"/>
        <end position="926"/>
    </location>
</feature>
<feature type="region of interest" description="Disordered" evidence="1">
    <location>
        <begin position="880"/>
        <end position="961"/>
    </location>
</feature>
<evidence type="ECO:0000313" key="2">
    <source>
        <dbReference type="EMBL" id="KAF1991239.1"/>
    </source>
</evidence>
<dbReference type="EMBL" id="ML977140">
    <property type="protein sequence ID" value="KAF1991239.1"/>
    <property type="molecule type" value="Genomic_DNA"/>
</dbReference>
<reference evidence="2" key="1">
    <citation type="journal article" date="2020" name="Stud. Mycol.">
        <title>101 Dothideomycetes genomes: a test case for predicting lifestyles and emergence of pathogens.</title>
        <authorList>
            <person name="Haridas S."/>
            <person name="Albert R."/>
            <person name="Binder M."/>
            <person name="Bloem J."/>
            <person name="Labutti K."/>
            <person name="Salamov A."/>
            <person name="Andreopoulos B."/>
            <person name="Baker S."/>
            <person name="Barry K."/>
            <person name="Bills G."/>
            <person name="Bluhm B."/>
            <person name="Cannon C."/>
            <person name="Castanera R."/>
            <person name="Culley D."/>
            <person name="Daum C."/>
            <person name="Ezra D."/>
            <person name="Gonzalez J."/>
            <person name="Henrissat B."/>
            <person name="Kuo A."/>
            <person name="Liang C."/>
            <person name="Lipzen A."/>
            <person name="Lutzoni F."/>
            <person name="Magnuson J."/>
            <person name="Mondo S."/>
            <person name="Nolan M."/>
            <person name="Ohm R."/>
            <person name="Pangilinan J."/>
            <person name="Park H.-J."/>
            <person name="Ramirez L."/>
            <person name="Alfaro M."/>
            <person name="Sun H."/>
            <person name="Tritt A."/>
            <person name="Yoshinaga Y."/>
            <person name="Zwiers L.-H."/>
            <person name="Turgeon B."/>
            <person name="Goodwin S."/>
            <person name="Spatafora J."/>
            <person name="Crous P."/>
            <person name="Grigoriev I."/>
        </authorList>
    </citation>
    <scope>NUCLEOTIDE SEQUENCE</scope>
    <source>
        <strain evidence="2">CBS 113979</strain>
    </source>
</reference>
<dbReference type="PANTHER" id="PTHR36205:SF2">
    <property type="entry name" value="MAJOR FACILITATOR SUPERFAMILY TRANSPORTER"/>
    <property type="match status" value="1"/>
</dbReference>
<feature type="region of interest" description="Disordered" evidence="1">
    <location>
        <begin position="217"/>
        <end position="243"/>
    </location>
</feature>
<organism evidence="2 3">
    <name type="scientific">Aulographum hederae CBS 113979</name>
    <dbReference type="NCBI Taxonomy" id="1176131"/>
    <lineage>
        <taxon>Eukaryota</taxon>
        <taxon>Fungi</taxon>
        <taxon>Dikarya</taxon>
        <taxon>Ascomycota</taxon>
        <taxon>Pezizomycotina</taxon>
        <taxon>Dothideomycetes</taxon>
        <taxon>Pleosporomycetidae</taxon>
        <taxon>Aulographales</taxon>
        <taxon>Aulographaceae</taxon>
    </lineage>
</organism>
<name>A0A6G1HDZ0_9PEZI</name>
<protein>
    <submittedName>
        <fullName evidence="2">Uncharacterized protein</fullName>
    </submittedName>
</protein>
<feature type="compositionally biased region" description="Low complexity" evidence="1">
    <location>
        <begin position="932"/>
        <end position="947"/>
    </location>
</feature>
<dbReference type="AlphaFoldDB" id="A0A6G1HDZ0"/>
<feature type="compositionally biased region" description="Low complexity" evidence="1">
    <location>
        <begin position="118"/>
        <end position="133"/>
    </location>
</feature>
<dbReference type="Proteomes" id="UP000800041">
    <property type="component" value="Unassembled WGS sequence"/>
</dbReference>
<evidence type="ECO:0000313" key="3">
    <source>
        <dbReference type="Proteomes" id="UP000800041"/>
    </source>
</evidence>
<keyword evidence="3" id="KW-1185">Reference proteome</keyword>
<accession>A0A6G1HDZ0</accession>
<evidence type="ECO:0000256" key="1">
    <source>
        <dbReference type="SAM" id="MobiDB-lite"/>
    </source>
</evidence>
<dbReference type="OrthoDB" id="3353407at2759"/>